<gene>
    <name evidence="2" type="ORF">SAMN05216438_10425</name>
</gene>
<organism evidence="2 3">
    <name type="scientific">Lactococcus garvieae</name>
    <dbReference type="NCBI Taxonomy" id="1363"/>
    <lineage>
        <taxon>Bacteria</taxon>
        <taxon>Bacillati</taxon>
        <taxon>Bacillota</taxon>
        <taxon>Bacilli</taxon>
        <taxon>Lactobacillales</taxon>
        <taxon>Streptococcaceae</taxon>
        <taxon>Lactococcus</taxon>
    </lineage>
</organism>
<feature type="region of interest" description="Disordered" evidence="1">
    <location>
        <begin position="37"/>
        <end position="83"/>
    </location>
</feature>
<reference evidence="2 3" key="1">
    <citation type="submission" date="2016-10" db="EMBL/GenBank/DDBJ databases">
        <authorList>
            <person name="de Groot N.N."/>
        </authorList>
    </citation>
    <scope>NUCLEOTIDE SEQUENCE [LARGE SCALE GENOMIC DNA]</scope>
    <source>
        <strain evidence="2 3">M79</strain>
    </source>
</reference>
<name>A0A1I4GGD3_9LACT</name>
<protein>
    <submittedName>
        <fullName evidence="2">Uncharacterized protein</fullName>
    </submittedName>
</protein>
<dbReference type="EMBL" id="FOTJ01000004">
    <property type="protein sequence ID" value="SFL29104.1"/>
    <property type="molecule type" value="Genomic_DNA"/>
</dbReference>
<evidence type="ECO:0000313" key="2">
    <source>
        <dbReference type="EMBL" id="SFL29104.1"/>
    </source>
</evidence>
<feature type="compositionally biased region" description="Low complexity" evidence="1">
    <location>
        <begin position="38"/>
        <end position="54"/>
    </location>
</feature>
<sequence>MTDQNKVRKLIALGLVIVVLVLLGVIGLVVAMTNGNAPQPQTTSKSISSQQLSSAKRTAPSSAEVQSSSSSSGGSSQSQQESLESFLKDYQTQKLDKSELLKRQAALKIEMTDEAYQANHVGDDTSNLIAMIASYQKNKTIDTSNSTQLIEQNYLSSKIYQQQNAAPGSYYVEVTYSERPIYQKEGTSMKARYNVTMEENKVAALNLIDTQPVSGGKTSNGNG</sequence>
<accession>A0A1I4GGD3</accession>
<feature type="compositionally biased region" description="Low complexity" evidence="1">
    <location>
        <begin position="61"/>
        <end position="83"/>
    </location>
</feature>
<evidence type="ECO:0000313" key="3">
    <source>
        <dbReference type="Proteomes" id="UP000181969"/>
    </source>
</evidence>
<proteinExistence type="predicted"/>
<dbReference type="OrthoDB" id="9877837at2"/>
<dbReference type="RefSeq" id="WP_074750889.1">
    <property type="nucleotide sequence ID" value="NZ_FOTJ01000004.1"/>
</dbReference>
<dbReference type="Proteomes" id="UP000181969">
    <property type="component" value="Unassembled WGS sequence"/>
</dbReference>
<dbReference type="AlphaFoldDB" id="A0A1I4GGD3"/>
<evidence type="ECO:0000256" key="1">
    <source>
        <dbReference type="SAM" id="MobiDB-lite"/>
    </source>
</evidence>